<name>A0A182V807_ANOME</name>
<keyword evidence="1 2" id="KW-0193">Cuticle</keyword>
<dbReference type="GO" id="GO:0042302">
    <property type="term" value="F:structural constituent of cuticle"/>
    <property type="evidence" value="ECO:0007669"/>
    <property type="project" value="UniProtKB-UniRule"/>
</dbReference>
<dbReference type="Pfam" id="PF00379">
    <property type="entry name" value="Chitin_bind_4"/>
    <property type="match status" value="1"/>
</dbReference>
<dbReference type="VEuPathDB" id="VectorBase:AMEM010430"/>
<dbReference type="PROSITE" id="PS00233">
    <property type="entry name" value="CHIT_BIND_RR_1"/>
    <property type="match status" value="1"/>
</dbReference>
<proteinExistence type="predicted"/>
<evidence type="ECO:0000256" key="1">
    <source>
        <dbReference type="ARBA" id="ARBA00022460"/>
    </source>
</evidence>
<dbReference type="STRING" id="30066.A0A182V807"/>
<feature type="signal peptide" evidence="4">
    <location>
        <begin position="1"/>
        <end position="24"/>
    </location>
</feature>
<organism evidence="5 6">
    <name type="scientific">Anopheles merus</name>
    <name type="common">Mosquito</name>
    <dbReference type="NCBI Taxonomy" id="30066"/>
    <lineage>
        <taxon>Eukaryota</taxon>
        <taxon>Metazoa</taxon>
        <taxon>Ecdysozoa</taxon>
        <taxon>Arthropoda</taxon>
        <taxon>Hexapoda</taxon>
        <taxon>Insecta</taxon>
        <taxon>Pterygota</taxon>
        <taxon>Neoptera</taxon>
        <taxon>Endopterygota</taxon>
        <taxon>Diptera</taxon>
        <taxon>Nematocera</taxon>
        <taxon>Culicoidea</taxon>
        <taxon>Culicidae</taxon>
        <taxon>Anophelinae</taxon>
        <taxon>Anopheles</taxon>
    </lineage>
</organism>
<feature type="chain" id="PRO_5008139395" evidence="4">
    <location>
        <begin position="25"/>
        <end position="505"/>
    </location>
</feature>
<evidence type="ECO:0000256" key="3">
    <source>
        <dbReference type="SAM" id="MobiDB-lite"/>
    </source>
</evidence>
<dbReference type="InterPro" id="IPR051217">
    <property type="entry name" value="Insect_Cuticle_Struc_Prot"/>
</dbReference>
<dbReference type="VEuPathDB" id="VectorBase:AMEM21_009813"/>
<dbReference type="GO" id="GO:0005615">
    <property type="term" value="C:extracellular space"/>
    <property type="evidence" value="ECO:0007669"/>
    <property type="project" value="TreeGrafter"/>
</dbReference>
<evidence type="ECO:0000313" key="6">
    <source>
        <dbReference type="Proteomes" id="UP000075903"/>
    </source>
</evidence>
<dbReference type="PANTHER" id="PTHR12236">
    <property type="entry name" value="STRUCTURAL CONTITUENT OF CUTICLE"/>
    <property type="match status" value="1"/>
</dbReference>
<dbReference type="PROSITE" id="PS51155">
    <property type="entry name" value="CHIT_BIND_RR_2"/>
    <property type="match status" value="1"/>
</dbReference>
<evidence type="ECO:0000256" key="2">
    <source>
        <dbReference type="PROSITE-ProRule" id="PRU00497"/>
    </source>
</evidence>
<evidence type="ECO:0000256" key="4">
    <source>
        <dbReference type="SAM" id="SignalP"/>
    </source>
</evidence>
<dbReference type="AlphaFoldDB" id="A0A182V807"/>
<accession>A0A182V807</accession>
<protein>
    <submittedName>
        <fullName evidence="5">Uncharacterized protein</fullName>
    </submittedName>
</protein>
<feature type="region of interest" description="Disordered" evidence="3">
    <location>
        <begin position="470"/>
        <end position="505"/>
    </location>
</feature>
<keyword evidence="4" id="KW-0732">Signal</keyword>
<dbReference type="InterPro" id="IPR031311">
    <property type="entry name" value="CHIT_BIND_RR_consensus"/>
</dbReference>
<sequence>MQSRCSLAIMKLTWGLVVTLGTLAGLPACDAVAAESPEPASLLRPRDVNPHPYQHAYEGIAIFDRNLITNSEKFTQNLLNQGPVQFPRLRDGSSVNALPYPYETLALKERHQKMVRFSGADSQTVKPAYQALAKHAARVLGKSYAVEDIDSLNEAATDVKKNYVFSYAVKDTASGDDFSHTQQQHQDGAVKGSYKVHLPDGRMQIVKYIADNNGYRADVTYENEPAGVVPASAVASAAATAQAAPVAPTGPVSPIAYQRYYANTAVQQPQQQYITHQIRPARLYYATQNPTQIPAPFYPTQLRPSDVKIHSYNTAPHAGAVIASTTTQATPVAGAYLPAFPAAGNLAYIATAPVNGGPIRTLQLQSNGGGAAGTIAVPVTAIPLAAYRDINVPPSPPVQPLGVAFASAGRRTTVYADQARVSPQGSGTLQQVIYQQQQQQQSQQLPAQFQQSLDYGYVQIPVDNRVYKRNTDHSTEVMAGSKAPKNAAQKPRNQTKRHQQEQKTL</sequence>
<reference evidence="5" key="1">
    <citation type="submission" date="2020-05" db="UniProtKB">
        <authorList>
            <consortium name="EnsemblMetazoa"/>
        </authorList>
    </citation>
    <scope>IDENTIFICATION</scope>
    <source>
        <strain evidence="5">MAF</strain>
    </source>
</reference>
<dbReference type="EnsemblMetazoa" id="AMEM010430-RA">
    <property type="protein sequence ID" value="AMEM010430-PA"/>
    <property type="gene ID" value="AMEM010430"/>
</dbReference>
<keyword evidence="6" id="KW-1185">Reference proteome</keyword>
<dbReference type="InterPro" id="IPR000618">
    <property type="entry name" value="Insect_cuticle"/>
</dbReference>
<evidence type="ECO:0000313" key="5">
    <source>
        <dbReference type="EnsemblMetazoa" id="AMEM010430-PA"/>
    </source>
</evidence>
<dbReference type="GO" id="GO:0031012">
    <property type="term" value="C:extracellular matrix"/>
    <property type="evidence" value="ECO:0007669"/>
    <property type="project" value="TreeGrafter"/>
</dbReference>
<dbReference type="PANTHER" id="PTHR12236:SF79">
    <property type="entry name" value="CUTICULAR PROTEIN 50CB-RELATED"/>
    <property type="match status" value="1"/>
</dbReference>
<dbReference type="Proteomes" id="UP000075903">
    <property type="component" value="Unassembled WGS sequence"/>
</dbReference>